<keyword evidence="3" id="KW-1185">Reference proteome</keyword>
<feature type="region of interest" description="Disordered" evidence="1">
    <location>
        <begin position="71"/>
        <end position="102"/>
    </location>
</feature>
<sequence>MSDFKLRVDVKLSNRTLGEEQLKWVEEEWNNYEGNKSDFIRDLIEIAYQHQNEIKDEKEDILSKIKQLVNSTPQDKKETIPEETSQQAAQTMDSLLSQLDNM</sequence>
<organism evidence="2 3">
    <name type="scientific">Orenia metallireducens</name>
    <dbReference type="NCBI Taxonomy" id="1413210"/>
    <lineage>
        <taxon>Bacteria</taxon>
        <taxon>Bacillati</taxon>
        <taxon>Bacillota</taxon>
        <taxon>Clostridia</taxon>
        <taxon>Halanaerobiales</taxon>
        <taxon>Halobacteroidaceae</taxon>
        <taxon>Orenia</taxon>
    </lineage>
</organism>
<reference evidence="3" key="1">
    <citation type="submission" date="2017-09" db="EMBL/GenBank/DDBJ databases">
        <authorList>
            <person name="Varghese N."/>
            <person name="Submissions S."/>
        </authorList>
    </citation>
    <scope>NUCLEOTIDE SEQUENCE [LARGE SCALE GENOMIC DNA]</scope>
    <source>
        <strain evidence="3">MSL47</strain>
    </source>
</reference>
<dbReference type="EMBL" id="OBDZ01000039">
    <property type="protein sequence ID" value="SNY45686.1"/>
    <property type="molecule type" value="Genomic_DNA"/>
</dbReference>
<dbReference type="AlphaFoldDB" id="A0A285IF43"/>
<proteinExistence type="predicted"/>
<accession>A0A285IF43</accession>
<evidence type="ECO:0000256" key="1">
    <source>
        <dbReference type="SAM" id="MobiDB-lite"/>
    </source>
</evidence>
<protein>
    <submittedName>
        <fullName evidence="2">Uncharacterized protein</fullName>
    </submittedName>
</protein>
<feature type="compositionally biased region" description="Polar residues" evidence="1">
    <location>
        <begin position="82"/>
        <end position="102"/>
    </location>
</feature>
<name>A0A285IF43_9FIRM</name>
<evidence type="ECO:0000313" key="3">
    <source>
        <dbReference type="Proteomes" id="UP000219573"/>
    </source>
</evidence>
<gene>
    <name evidence="2" type="ORF">SAMN06265827_13914</name>
</gene>
<dbReference type="RefSeq" id="WP_097019426.1">
    <property type="nucleotide sequence ID" value="NZ_OBDZ01000039.1"/>
</dbReference>
<dbReference type="Proteomes" id="UP000219573">
    <property type="component" value="Unassembled WGS sequence"/>
</dbReference>
<evidence type="ECO:0000313" key="2">
    <source>
        <dbReference type="EMBL" id="SNY45686.1"/>
    </source>
</evidence>